<evidence type="ECO:0000259" key="1">
    <source>
        <dbReference type="PROSITE" id="PS51184"/>
    </source>
</evidence>
<feature type="domain" description="JmjC" evidence="1">
    <location>
        <begin position="176"/>
        <end position="348"/>
    </location>
</feature>
<sequence length="348" mass="39520">MNKISSVSSPWIRHLPKVVPSCRYIAEQSSPGKENVVKLDPEFEEYASIDVFRKRSFESKKPVVFARGHGSPAPLLPALGKWFATDSQYNSTTLSKHFDQFHDIMVPYEIYAPPSAQQESLGLFRESLDVEETRDEAIARCWDLYFADSTKDQEFFQLHAPLRLFINILKFNEVLHARGLQRISLYIAQCSITDLPPALQEDIPTPELVKHAGKGDIYGSSIWLGITPTYTPLHRDPNPNLFCQLSGTKVIRLMAPKMGDWLFSVIQAELHRSGSSRIRTEEMMQGEERDKLHSAVWSIDPDKPAPHGTLEVVLNPGDAMFIPSHYWHSVKSVGENGELNGSVNWWFR</sequence>
<dbReference type="Proteomes" id="UP001187734">
    <property type="component" value="Unassembled WGS sequence"/>
</dbReference>
<dbReference type="EMBL" id="ONZP01000165">
    <property type="protein sequence ID" value="SPJ75492.1"/>
    <property type="molecule type" value="Genomic_DNA"/>
</dbReference>
<proteinExistence type="predicted"/>
<accession>A0AAE8M7H3</accession>
<dbReference type="Gene3D" id="2.60.120.650">
    <property type="entry name" value="Cupin"/>
    <property type="match status" value="1"/>
</dbReference>
<dbReference type="PROSITE" id="PS51184">
    <property type="entry name" value="JMJC"/>
    <property type="match status" value="1"/>
</dbReference>
<dbReference type="PANTHER" id="PTHR12461">
    <property type="entry name" value="HYPOXIA-INDUCIBLE FACTOR 1 ALPHA INHIBITOR-RELATED"/>
    <property type="match status" value="1"/>
</dbReference>
<evidence type="ECO:0000313" key="3">
    <source>
        <dbReference type="Proteomes" id="UP001187734"/>
    </source>
</evidence>
<reference evidence="2" key="1">
    <citation type="submission" date="2018-03" db="EMBL/GenBank/DDBJ databases">
        <authorList>
            <person name="Guldener U."/>
        </authorList>
    </citation>
    <scope>NUCLEOTIDE SEQUENCE</scope>
</reference>
<dbReference type="SMART" id="SM00558">
    <property type="entry name" value="JmjC"/>
    <property type="match status" value="1"/>
</dbReference>
<keyword evidence="3" id="KW-1185">Reference proteome</keyword>
<organism evidence="2 3">
    <name type="scientific">Fusarium torulosum</name>
    <dbReference type="NCBI Taxonomy" id="33205"/>
    <lineage>
        <taxon>Eukaryota</taxon>
        <taxon>Fungi</taxon>
        <taxon>Dikarya</taxon>
        <taxon>Ascomycota</taxon>
        <taxon>Pezizomycotina</taxon>
        <taxon>Sordariomycetes</taxon>
        <taxon>Hypocreomycetidae</taxon>
        <taxon>Hypocreales</taxon>
        <taxon>Nectriaceae</taxon>
        <taxon>Fusarium</taxon>
    </lineage>
</organism>
<evidence type="ECO:0000313" key="2">
    <source>
        <dbReference type="EMBL" id="SPJ75492.1"/>
    </source>
</evidence>
<comment type="caution">
    <text evidence="2">The sequence shown here is derived from an EMBL/GenBank/DDBJ whole genome shotgun (WGS) entry which is preliminary data.</text>
</comment>
<dbReference type="InterPro" id="IPR003347">
    <property type="entry name" value="JmjC_dom"/>
</dbReference>
<name>A0AAE8M7H3_9HYPO</name>
<dbReference type="InterPro" id="IPR041667">
    <property type="entry name" value="Cupin_8"/>
</dbReference>
<dbReference type="AlphaFoldDB" id="A0AAE8M7H3"/>
<gene>
    <name evidence="2" type="ORF">FTOL_05223</name>
</gene>
<protein>
    <recommendedName>
        <fullName evidence="1">JmjC domain-containing protein</fullName>
    </recommendedName>
</protein>
<dbReference type="Pfam" id="PF13621">
    <property type="entry name" value="Cupin_8"/>
    <property type="match status" value="1"/>
</dbReference>
<dbReference type="SUPFAM" id="SSF51197">
    <property type="entry name" value="Clavaminate synthase-like"/>
    <property type="match status" value="1"/>
</dbReference>
<dbReference type="PANTHER" id="PTHR12461:SF105">
    <property type="entry name" value="HYPOXIA-INDUCIBLE FACTOR 1-ALPHA INHIBITOR"/>
    <property type="match status" value="1"/>
</dbReference>